<proteinExistence type="predicted"/>
<name>A0A0A9GMC7_ARUDO</name>
<accession>A0A0A9GMC7</accession>
<organism evidence="1">
    <name type="scientific">Arundo donax</name>
    <name type="common">Giant reed</name>
    <name type="synonym">Donax arundinaceus</name>
    <dbReference type="NCBI Taxonomy" id="35708"/>
    <lineage>
        <taxon>Eukaryota</taxon>
        <taxon>Viridiplantae</taxon>
        <taxon>Streptophyta</taxon>
        <taxon>Embryophyta</taxon>
        <taxon>Tracheophyta</taxon>
        <taxon>Spermatophyta</taxon>
        <taxon>Magnoliopsida</taxon>
        <taxon>Liliopsida</taxon>
        <taxon>Poales</taxon>
        <taxon>Poaceae</taxon>
        <taxon>PACMAD clade</taxon>
        <taxon>Arundinoideae</taxon>
        <taxon>Arundineae</taxon>
        <taxon>Arundo</taxon>
    </lineage>
</organism>
<reference evidence="1" key="2">
    <citation type="journal article" date="2015" name="Data Brief">
        <title>Shoot transcriptome of the giant reed, Arundo donax.</title>
        <authorList>
            <person name="Barrero R.A."/>
            <person name="Guerrero F.D."/>
            <person name="Moolhuijzen P."/>
            <person name="Goolsby J.A."/>
            <person name="Tidwell J."/>
            <person name="Bellgard S.E."/>
            <person name="Bellgard M.I."/>
        </authorList>
    </citation>
    <scope>NUCLEOTIDE SEQUENCE</scope>
    <source>
        <tissue evidence="1">Shoot tissue taken approximately 20 cm above the soil surface</tissue>
    </source>
</reference>
<protein>
    <submittedName>
        <fullName evidence="1">Uncharacterized protein</fullName>
    </submittedName>
</protein>
<reference evidence="1" key="1">
    <citation type="submission" date="2014-09" db="EMBL/GenBank/DDBJ databases">
        <authorList>
            <person name="Magalhaes I.L.F."/>
            <person name="Oliveira U."/>
            <person name="Santos F.R."/>
            <person name="Vidigal T.H.D.A."/>
            <person name="Brescovit A.D."/>
            <person name="Santos A.J."/>
        </authorList>
    </citation>
    <scope>NUCLEOTIDE SEQUENCE</scope>
    <source>
        <tissue evidence="1">Shoot tissue taken approximately 20 cm above the soil surface</tissue>
    </source>
</reference>
<evidence type="ECO:0000313" key="1">
    <source>
        <dbReference type="EMBL" id="JAE24559.1"/>
    </source>
</evidence>
<sequence length="13" mass="1476">MATTESWTHLMPA</sequence>
<dbReference type="EMBL" id="GBRH01173337">
    <property type="protein sequence ID" value="JAE24559.1"/>
    <property type="molecule type" value="Transcribed_RNA"/>
</dbReference>